<evidence type="ECO:0000256" key="11">
    <source>
        <dbReference type="ARBA" id="ARBA00048951"/>
    </source>
</evidence>
<feature type="binding site" evidence="12">
    <location>
        <position position="391"/>
    </location>
    <ligand>
        <name>(2R)-2-phosphoglycerate</name>
        <dbReference type="ChEBI" id="CHEBI:58289"/>
    </ligand>
</feature>
<dbReference type="CDD" id="cd03313">
    <property type="entry name" value="enolase"/>
    <property type="match status" value="1"/>
</dbReference>
<dbReference type="SMART" id="SM01193">
    <property type="entry name" value="Enolase_N"/>
    <property type="match status" value="1"/>
</dbReference>
<keyword evidence="9 12" id="KW-0324">Glycolysis</keyword>
<comment type="cofactor">
    <cofactor evidence="12">
        <name>Mg(2+)</name>
        <dbReference type="ChEBI" id="CHEBI:18420"/>
    </cofactor>
    <text evidence="12">Binds a second Mg(2+) ion via substrate during catalysis.</text>
</comment>
<dbReference type="FunFam" id="3.20.20.120:FF:000001">
    <property type="entry name" value="Enolase"/>
    <property type="match status" value="1"/>
</dbReference>
<evidence type="ECO:0000256" key="2">
    <source>
        <dbReference type="ARBA" id="ARBA00009604"/>
    </source>
</evidence>
<evidence type="ECO:0000256" key="5">
    <source>
        <dbReference type="ARBA" id="ARBA00022490"/>
    </source>
</evidence>
<feature type="binding site" evidence="14">
    <location>
        <position position="165"/>
    </location>
    <ligand>
        <name>substrate</name>
    </ligand>
</feature>
<reference evidence="18 19" key="1">
    <citation type="submission" date="2015-12" db="EMBL/GenBank/DDBJ databases">
        <title>Draft genome sequence of the thermoanaerobe Thermotalea metallivorans, an isolate from the runoff channel of the Great Artesian Basin, Australia.</title>
        <authorList>
            <person name="Patel B.K."/>
        </authorList>
    </citation>
    <scope>NUCLEOTIDE SEQUENCE [LARGE SCALE GENOMIC DNA]</scope>
    <source>
        <strain evidence="18 19">B2-1</strain>
    </source>
</reference>
<comment type="similarity">
    <text evidence="2 12">Belongs to the enolase family.</text>
</comment>
<dbReference type="SFLD" id="SFLDG00178">
    <property type="entry name" value="enolase"/>
    <property type="match status" value="1"/>
</dbReference>
<dbReference type="Gene3D" id="3.20.20.120">
    <property type="entry name" value="Enolase-like C-terminal domain"/>
    <property type="match status" value="1"/>
</dbReference>
<evidence type="ECO:0000259" key="17">
    <source>
        <dbReference type="SMART" id="SM01193"/>
    </source>
</evidence>
<evidence type="ECO:0000256" key="1">
    <source>
        <dbReference type="ARBA" id="ARBA00005031"/>
    </source>
</evidence>
<comment type="pathway">
    <text evidence="1 12">Carbohydrate degradation; glycolysis; pyruvate from D-glyceraldehyde 3-phosphate: step 4/5.</text>
</comment>
<dbReference type="SUPFAM" id="SSF51604">
    <property type="entry name" value="Enolase C-terminal domain-like"/>
    <property type="match status" value="1"/>
</dbReference>
<keyword evidence="6 12" id="KW-0964">Secreted</keyword>
<feature type="binding site" evidence="14">
    <location>
        <position position="315"/>
    </location>
    <ligand>
        <name>substrate</name>
    </ligand>
</feature>
<feature type="active site" description="Proton donor" evidence="12 13">
    <location>
        <position position="206"/>
    </location>
</feature>
<comment type="subcellular location">
    <subcellularLocation>
        <location evidence="12">Cytoplasm</location>
    </subcellularLocation>
    <subcellularLocation>
        <location evidence="12">Secreted</location>
    </subcellularLocation>
    <subcellularLocation>
        <location evidence="12">Cell surface</location>
    </subcellularLocation>
    <text evidence="12">Fractions of enolase are present in both the cytoplasm and on the cell surface.</text>
</comment>
<dbReference type="Pfam" id="PF00113">
    <property type="entry name" value="Enolase_C"/>
    <property type="match status" value="1"/>
</dbReference>
<evidence type="ECO:0000256" key="9">
    <source>
        <dbReference type="ARBA" id="ARBA00023152"/>
    </source>
</evidence>
<dbReference type="GO" id="GO:0009986">
    <property type="term" value="C:cell surface"/>
    <property type="evidence" value="ECO:0007669"/>
    <property type="project" value="UniProtKB-SubCell"/>
</dbReference>
<dbReference type="RefSeq" id="WP_068557782.1">
    <property type="nucleotide sequence ID" value="NZ_LOEE01000067.1"/>
</dbReference>
<keyword evidence="7 12" id="KW-0479">Metal-binding</keyword>
<evidence type="ECO:0000256" key="3">
    <source>
        <dbReference type="ARBA" id="ARBA00012058"/>
    </source>
</evidence>
<evidence type="ECO:0000256" key="7">
    <source>
        <dbReference type="ARBA" id="ARBA00022723"/>
    </source>
</evidence>
<dbReference type="PANTHER" id="PTHR11902">
    <property type="entry name" value="ENOLASE"/>
    <property type="match status" value="1"/>
</dbReference>
<dbReference type="PATRIC" id="fig|520762.4.peg.2976"/>
<dbReference type="Pfam" id="PF03952">
    <property type="entry name" value="Enolase_N"/>
    <property type="match status" value="1"/>
</dbReference>
<feature type="domain" description="Enolase C-terminal TIM barrel" evidence="16">
    <location>
        <begin position="140"/>
        <end position="428"/>
    </location>
</feature>
<dbReference type="PROSITE" id="PS00164">
    <property type="entry name" value="ENOLASE"/>
    <property type="match status" value="1"/>
</dbReference>
<dbReference type="SMART" id="SM01192">
    <property type="entry name" value="Enolase_C"/>
    <property type="match status" value="1"/>
</dbReference>
<dbReference type="SFLD" id="SFLDF00002">
    <property type="entry name" value="enolase"/>
    <property type="match status" value="1"/>
</dbReference>
<feature type="binding site" evidence="12">
    <location>
        <position position="370"/>
    </location>
    <ligand>
        <name>(2R)-2-phosphoglycerate</name>
        <dbReference type="ChEBI" id="CHEBI:58289"/>
    </ligand>
</feature>
<dbReference type="STRING" id="520762.AN619_26950"/>
<dbReference type="InterPro" id="IPR029017">
    <property type="entry name" value="Enolase-like_N"/>
</dbReference>
<dbReference type="Proteomes" id="UP000070456">
    <property type="component" value="Unassembled WGS sequence"/>
</dbReference>
<dbReference type="AlphaFoldDB" id="A0A140L0D8"/>
<organism evidence="18 19">
    <name type="scientific">Thermotalea metallivorans</name>
    <dbReference type="NCBI Taxonomy" id="520762"/>
    <lineage>
        <taxon>Bacteria</taxon>
        <taxon>Bacillati</taxon>
        <taxon>Bacillota</taxon>
        <taxon>Clostridia</taxon>
        <taxon>Peptostreptococcales</taxon>
        <taxon>Thermotaleaceae</taxon>
        <taxon>Thermotalea</taxon>
    </lineage>
</organism>
<sequence>MSTIIADIYAREVLDSRGNPTVEVEVYLEGGAMGRAMVPSGASTGAFEAVELRDGDKNRYLGKGVLQAVENVNEIIAPEIIGMDALDQVAIDMELIRLDGTENKGKLGANGILGVSMAVARAAADALGMPLFQYLGGVNAKTLPVPMMNILNGGKHADNNVDIQEFMVMPVGASSFKEGLRMGAEIFHNLKKVLQSKGLNTAVGDEGGFAPNLTSNEEALEVIIEAIEKAGYTPGKDVMLALDVAATELYDKEEKKYNLAGEGVVKTSEQMVEFYEHLVNKYPIISIEDGLDEEDWDGWKLLTEKLGKKIQLVGDDLFVTNTSRLERGIKANTANAILIKLNQIGTITETLDAIEMAKRAGYTAVVSHRSGETEDATIADLVVAVNAGQIKTGAPSRTDRVAKYNQLLRIEEMLDYTAKYAGMNAFYNLK</sequence>
<evidence type="ECO:0000259" key="16">
    <source>
        <dbReference type="SMART" id="SM01192"/>
    </source>
</evidence>
<evidence type="ECO:0000256" key="13">
    <source>
        <dbReference type="PIRSR" id="PIRSR001400-1"/>
    </source>
</evidence>
<dbReference type="NCBIfam" id="TIGR01060">
    <property type="entry name" value="eno"/>
    <property type="match status" value="1"/>
</dbReference>
<feature type="binding site" evidence="12">
    <location>
        <position position="369"/>
    </location>
    <ligand>
        <name>(2R)-2-phosphoglycerate</name>
        <dbReference type="ChEBI" id="CHEBI:58289"/>
    </ligand>
</feature>
<evidence type="ECO:0000256" key="10">
    <source>
        <dbReference type="ARBA" id="ARBA00023239"/>
    </source>
</evidence>
<dbReference type="PRINTS" id="PR00148">
    <property type="entry name" value="ENOLASE"/>
</dbReference>
<dbReference type="HAMAP" id="MF_00318">
    <property type="entry name" value="Enolase"/>
    <property type="match status" value="1"/>
</dbReference>
<comment type="function">
    <text evidence="12">Catalyzes the reversible conversion of 2-phosphoglycerate (2-PG) into phosphoenolpyruvate (PEP). It is essential for the degradation of carbohydrates via glycolysis.</text>
</comment>
<feature type="binding site" evidence="12 15">
    <location>
        <position position="315"/>
    </location>
    <ligand>
        <name>Mg(2+)</name>
        <dbReference type="ChEBI" id="CHEBI:18420"/>
    </ligand>
</feature>
<evidence type="ECO:0000313" key="18">
    <source>
        <dbReference type="EMBL" id="KXG74013.1"/>
    </source>
</evidence>
<comment type="cofactor">
    <cofactor evidence="15">
        <name>Mg(2+)</name>
        <dbReference type="ChEBI" id="CHEBI:18420"/>
    </cofactor>
    <text evidence="15">Mg(2+) is required for catalysis and for stabilizing the dimer.</text>
</comment>
<evidence type="ECO:0000256" key="14">
    <source>
        <dbReference type="PIRSR" id="PIRSR001400-2"/>
    </source>
</evidence>
<comment type="caution">
    <text evidence="18">The sequence shown here is derived from an EMBL/GenBank/DDBJ whole genome shotgun (WGS) entry which is preliminary data.</text>
</comment>
<protein>
    <recommendedName>
        <fullName evidence="4 12">Enolase</fullName>
        <ecNumber evidence="3 12">4.2.1.11</ecNumber>
    </recommendedName>
    <alternativeName>
        <fullName evidence="12">2-phospho-D-glycerate hydro-lyase</fullName>
    </alternativeName>
    <alternativeName>
        <fullName evidence="12">2-phosphoglycerate dehydratase</fullName>
    </alternativeName>
</protein>
<feature type="binding site" evidence="12 15">
    <location>
        <position position="243"/>
    </location>
    <ligand>
        <name>Mg(2+)</name>
        <dbReference type="ChEBI" id="CHEBI:18420"/>
    </ligand>
</feature>
<dbReference type="InterPro" id="IPR020810">
    <property type="entry name" value="Enolase_C"/>
</dbReference>
<dbReference type="GO" id="GO:0005576">
    <property type="term" value="C:extracellular region"/>
    <property type="evidence" value="ECO:0007669"/>
    <property type="project" value="UniProtKB-SubCell"/>
</dbReference>
<keyword evidence="10 12" id="KW-0456">Lyase</keyword>
<dbReference type="SFLD" id="SFLDS00001">
    <property type="entry name" value="Enolase"/>
    <property type="match status" value="1"/>
</dbReference>
<dbReference type="Gene3D" id="3.30.390.10">
    <property type="entry name" value="Enolase-like, N-terminal domain"/>
    <property type="match status" value="1"/>
</dbReference>
<dbReference type="GO" id="GO:0000015">
    <property type="term" value="C:phosphopyruvate hydratase complex"/>
    <property type="evidence" value="ECO:0007669"/>
    <property type="project" value="InterPro"/>
</dbReference>
<feature type="active site" description="Proton acceptor" evidence="12 13">
    <location>
        <position position="340"/>
    </location>
</feature>
<keyword evidence="5 12" id="KW-0963">Cytoplasm</keyword>
<dbReference type="FunFam" id="3.30.390.10:FF:000001">
    <property type="entry name" value="Enolase"/>
    <property type="match status" value="1"/>
</dbReference>
<dbReference type="InterPro" id="IPR000941">
    <property type="entry name" value="Enolase"/>
</dbReference>
<proteinExistence type="inferred from homology"/>
<name>A0A140L0D8_9FIRM</name>
<dbReference type="PANTHER" id="PTHR11902:SF1">
    <property type="entry name" value="ENOLASE"/>
    <property type="match status" value="1"/>
</dbReference>
<feature type="binding site" evidence="14">
    <location>
        <position position="391"/>
    </location>
    <ligand>
        <name>substrate</name>
    </ligand>
</feature>
<evidence type="ECO:0000313" key="19">
    <source>
        <dbReference type="Proteomes" id="UP000070456"/>
    </source>
</evidence>
<evidence type="ECO:0000256" key="4">
    <source>
        <dbReference type="ARBA" id="ARBA00017068"/>
    </source>
</evidence>
<feature type="binding site" evidence="14">
    <location>
        <position position="288"/>
    </location>
    <ligand>
        <name>substrate</name>
    </ligand>
</feature>
<feature type="domain" description="Enolase N-terminal" evidence="17">
    <location>
        <begin position="5"/>
        <end position="135"/>
    </location>
</feature>
<dbReference type="InterPro" id="IPR020811">
    <property type="entry name" value="Enolase_N"/>
</dbReference>
<dbReference type="GO" id="GO:0006096">
    <property type="term" value="P:glycolytic process"/>
    <property type="evidence" value="ECO:0007669"/>
    <property type="project" value="UniProtKB-UniRule"/>
</dbReference>
<dbReference type="UniPathway" id="UPA00109">
    <property type="reaction ID" value="UER00187"/>
</dbReference>
<dbReference type="InterPro" id="IPR036849">
    <property type="entry name" value="Enolase-like_C_sf"/>
</dbReference>
<dbReference type="OrthoDB" id="9804716at2"/>
<feature type="binding site" evidence="12">
    <location>
        <position position="164"/>
    </location>
    <ligand>
        <name>(2R)-2-phosphoglycerate</name>
        <dbReference type="ChEBI" id="CHEBI:58289"/>
    </ligand>
</feature>
<keyword evidence="8 12" id="KW-0460">Magnesium</keyword>
<feature type="binding site" evidence="12 15">
    <location>
        <position position="288"/>
    </location>
    <ligand>
        <name>Mg(2+)</name>
        <dbReference type="ChEBI" id="CHEBI:18420"/>
    </ligand>
</feature>
<dbReference type="InterPro" id="IPR020809">
    <property type="entry name" value="Enolase_CS"/>
</dbReference>
<dbReference type="GO" id="GO:0004634">
    <property type="term" value="F:phosphopyruvate hydratase activity"/>
    <property type="evidence" value="ECO:0007669"/>
    <property type="project" value="UniProtKB-UniRule"/>
</dbReference>
<evidence type="ECO:0000256" key="15">
    <source>
        <dbReference type="PIRSR" id="PIRSR001400-3"/>
    </source>
</evidence>
<feature type="binding site" evidence="14">
    <location>
        <begin position="367"/>
        <end position="370"/>
    </location>
    <ligand>
        <name>substrate</name>
    </ligand>
</feature>
<keyword evidence="19" id="KW-1185">Reference proteome</keyword>
<evidence type="ECO:0000256" key="12">
    <source>
        <dbReference type="HAMAP-Rule" id="MF_00318"/>
    </source>
</evidence>
<dbReference type="EMBL" id="LOEE01000067">
    <property type="protein sequence ID" value="KXG74013.1"/>
    <property type="molecule type" value="Genomic_DNA"/>
</dbReference>
<gene>
    <name evidence="12 18" type="primary">eno</name>
    <name evidence="18" type="ORF">AN619_26950</name>
</gene>
<comment type="catalytic activity">
    <reaction evidence="11">
        <text>(2R)-2-phosphoglycerate = phosphoenolpyruvate + H2O</text>
        <dbReference type="Rhea" id="RHEA:10164"/>
        <dbReference type="ChEBI" id="CHEBI:15377"/>
        <dbReference type="ChEBI" id="CHEBI:58289"/>
        <dbReference type="ChEBI" id="CHEBI:58702"/>
        <dbReference type="EC" id="4.2.1.11"/>
    </reaction>
    <physiologicalReaction direction="left-to-right" evidence="11">
        <dbReference type="Rhea" id="RHEA:10165"/>
    </physiologicalReaction>
</comment>
<accession>A0A140L0D8</accession>
<evidence type="ECO:0000256" key="8">
    <source>
        <dbReference type="ARBA" id="ARBA00022842"/>
    </source>
</evidence>
<dbReference type="GO" id="GO:0000287">
    <property type="term" value="F:magnesium ion binding"/>
    <property type="evidence" value="ECO:0007669"/>
    <property type="project" value="UniProtKB-UniRule"/>
</dbReference>
<dbReference type="EC" id="4.2.1.11" evidence="3 12"/>
<feature type="binding site" evidence="14">
    <location>
        <position position="156"/>
    </location>
    <ligand>
        <name>substrate</name>
    </ligand>
</feature>
<feature type="binding site" evidence="12">
    <location>
        <position position="340"/>
    </location>
    <ligand>
        <name>(2R)-2-phosphoglycerate</name>
        <dbReference type="ChEBI" id="CHEBI:58289"/>
    </ligand>
</feature>
<evidence type="ECO:0000256" key="6">
    <source>
        <dbReference type="ARBA" id="ARBA00022525"/>
    </source>
</evidence>
<dbReference type="PIRSF" id="PIRSF001400">
    <property type="entry name" value="Enolase"/>
    <property type="match status" value="1"/>
</dbReference>
<dbReference type="SUPFAM" id="SSF54826">
    <property type="entry name" value="Enolase N-terminal domain-like"/>
    <property type="match status" value="1"/>
</dbReference>